<dbReference type="InterPro" id="IPR004513">
    <property type="entry name" value="FtsX"/>
</dbReference>
<evidence type="ECO:0000256" key="7">
    <source>
        <dbReference type="ARBA" id="ARBA00022989"/>
    </source>
</evidence>
<dbReference type="Gene3D" id="3.30.70.3040">
    <property type="match status" value="1"/>
</dbReference>
<evidence type="ECO:0000256" key="10">
    <source>
        <dbReference type="PIRNR" id="PIRNR003097"/>
    </source>
</evidence>
<organism evidence="14 15">
    <name type="scientific">Longimicrobium terrae</name>
    <dbReference type="NCBI Taxonomy" id="1639882"/>
    <lineage>
        <taxon>Bacteria</taxon>
        <taxon>Pseudomonadati</taxon>
        <taxon>Gemmatimonadota</taxon>
        <taxon>Longimicrobiia</taxon>
        <taxon>Longimicrobiales</taxon>
        <taxon>Longimicrobiaceae</taxon>
        <taxon>Longimicrobium</taxon>
    </lineage>
</organism>
<accession>A0A841H311</accession>
<keyword evidence="15" id="KW-1185">Reference proteome</keyword>
<dbReference type="InterPro" id="IPR040690">
    <property type="entry name" value="FtsX_ECD"/>
</dbReference>
<comment type="similarity">
    <text evidence="2 10">Belongs to the ABC-4 integral membrane protein family. FtsX subfamily.</text>
</comment>
<evidence type="ECO:0000256" key="8">
    <source>
        <dbReference type="ARBA" id="ARBA00023136"/>
    </source>
</evidence>
<evidence type="ECO:0000256" key="5">
    <source>
        <dbReference type="ARBA" id="ARBA00022618"/>
    </source>
</evidence>
<sequence>MPYALREAFSAIRRTPLLTLLSVFAIAFALFVIGLFGLTAFNIRRAIEQVEEKVEVIAYLSDATTDAQLKQAQRELAAIPEVQTVQYVTKTEALATAMAEMEEFRDVYNDLEQNPLPASLDVRMKPGNRGPAQVERVAKRVQAYPFIEDVRFGRDWLAAIFTIRRIAAGVAMVIGGAFAIVAAIVIATAVRITVFARREEISIMRLVGATDGFVQSPFLLEGIASGLMGGLLAAGLTYGTYRLLSDTTFRVAWIPGEWIVMTILGGTLFGLLSSLFAVRRHLSQV</sequence>
<keyword evidence="6 11" id="KW-0812">Transmembrane</keyword>
<feature type="domain" description="ABC3 transporter permease C-terminal" evidence="12">
    <location>
        <begin position="173"/>
        <end position="280"/>
    </location>
</feature>
<evidence type="ECO:0000256" key="3">
    <source>
        <dbReference type="ARBA" id="ARBA00021907"/>
    </source>
</evidence>
<dbReference type="GO" id="GO:0005886">
    <property type="term" value="C:plasma membrane"/>
    <property type="evidence" value="ECO:0007669"/>
    <property type="project" value="UniProtKB-SubCell"/>
</dbReference>
<feature type="transmembrane region" description="Helical" evidence="11">
    <location>
        <begin position="218"/>
        <end position="238"/>
    </location>
</feature>
<dbReference type="Proteomes" id="UP000582837">
    <property type="component" value="Unassembled WGS sequence"/>
</dbReference>
<feature type="transmembrane region" description="Helical" evidence="11">
    <location>
        <begin position="258"/>
        <end position="278"/>
    </location>
</feature>
<evidence type="ECO:0000256" key="4">
    <source>
        <dbReference type="ARBA" id="ARBA00022475"/>
    </source>
</evidence>
<comment type="subcellular location">
    <subcellularLocation>
        <location evidence="1">Cell membrane</location>
        <topology evidence="1">Multi-pass membrane protein</topology>
    </subcellularLocation>
</comment>
<evidence type="ECO:0000256" key="11">
    <source>
        <dbReference type="SAM" id="Phobius"/>
    </source>
</evidence>
<feature type="transmembrane region" description="Helical" evidence="11">
    <location>
        <begin position="20"/>
        <end position="43"/>
    </location>
</feature>
<dbReference type="PANTHER" id="PTHR47755">
    <property type="entry name" value="CELL DIVISION PROTEIN FTSX"/>
    <property type="match status" value="1"/>
</dbReference>
<gene>
    <name evidence="14" type="ORF">HNQ61_004045</name>
</gene>
<dbReference type="InterPro" id="IPR003838">
    <property type="entry name" value="ABC3_permease_C"/>
</dbReference>
<dbReference type="Pfam" id="PF02687">
    <property type="entry name" value="FtsX"/>
    <property type="match status" value="1"/>
</dbReference>
<name>A0A841H311_9BACT</name>
<dbReference type="EMBL" id="JACHIA010000014">
    <property type="protein sequence ID" value="MBB6072383.1"/>
    <property type="molecule type" value="Genomic_DNA"/>
</dbReference>
<reference evidence="14 15" key="1">
    <citation type="submission" date="2020-08" db="EMBL/GenBank/DDBJ databases">
        <title>Genomic Encyclopedia of Type Strains, Phase IV (KMG-IV): sequencing the most valuable type-strain genomes for metagenomic binning, comparative biology and taxonomic classification.</title>
        <authorList>
            <person name="Goeker M."/>
        </authorList>
    </citation>
    <scope>NUCLEOTIDE SEQUENCE [LARGE SCALE GENOMIC DNA]</scope>
    <source>
        <strain evidence="14 15">DSM 29007</strain>
    </source>
</reference>
<keyword evidence="9 10" id="KW-0131">Cell cycle</keyword>
<keyword evidence="5 10" id="KW-0132">Cell division</keyword>
<dbReference type="Pfam" id="PF18075">
    <property type="entry name" value="FtsX_ECD"/>
    <property type="match status" value="1"/>
</dbReference>
<evidence type="ECO:0000313" key="14">
    <source>
        <dbReference type="EMBL" id="MBB6072383.1"/>
    </source>
</evidence>
<keyword evidence="7 11" id="KW-1133">Transmembrane helix</keyword>
<keyword evidence="8 10" id="KW-0472">Membrane</keyword>
<dbReference type="RefSeq" id="WP_170036599.1">
    <property type="nucleotide sequence ID" value="NZ_JABDTL010000002.1"/>
</dbReference>
<evidence type="ECO:0000259" key="13">
    <source>
        <dbReference type="Pfam" id="PF18075"/>
    </source>
</evidence>
<dbReference type="GO" id="GO:0051301">
    <property type="term" value="P:cell division"/>
    <property type="evidence" value="ECO:0007669"/>
    <property type="project" value="UniProtKB-KW"/>
</dbReference>
<dbReference type="PANTHER" id="PTHR47755:SF1">
    <property type="entry name" value="CELL DIVISION PROTEIN FTSX"/>
    <property type="match status" value="1"/>
</dbReference>
<evidence type="ECO:0000256" key="2">
    <source>
        <dbReference type="ARBA" id="ARBA00007379"/>
    </source>
</evidence>
<dbReference type="AlphaFoldDB" id="A0A841H311"/>
<comment type="caution">
    <text evidence="14">The sequence shown here is derived from an EMBL/GenBank/DDBJ whole genome shotgun (WGS) entry which is preliminary data.</text>
</comment>
<keyword evidence="4 10" id="KW-1003">Cell membrane</keyword>
<feature type="domain" description="FtsX extracellular" evidence="13">
    <location>
        <begin position="54"/>
        <end position="150"/>
    </location>
</feature>
<proteinExistence type="inferred from homology"/>
<evidence type="ECO:0000256" key="6">
    <source>
        <dbReference type="ARBA" id="ARBA00022692"/>
    </source>
</evidence>
<dbReference type="PIRSF" id="PIRSF003097">
    <property type="entry name" value="FtsX"/>
    <property type="match status" value="1"/>
</dbReference>
<evidence type="ECO:0000256" key="9">
    <source>
        <dbReference type="ARBA" id="ARBA00023306"/>
    </source>
</evidence>
<evidence type="ECO:0000259" key="12">
    <source>
        <dbReference type="Pfam" id="PF02687"/>
    </source>
</evidence>
<evidence type="ECO:0000256" key="1">
    <source>
        <dbReference type="ARBA" id="ARBA00004651"/>
    </source>
</evidence>
<protein>
    <recommendedName>
        <fullName evidence="3 10">Cell division protein FtsX</fullName>
    </recommendedName>
</protein>
<evidence type="ECO:0000313" key="15">
    <source>
        <dbReference type="Proteomes" id="UP000582837"/>
    </source>
</evidence>